<accession>A0A2U1MN28</accession>
<evidence type="ECO:0000259" key="7">
    <source>
        <dbReference type="Pfam" id="PF12931"/>
    </source>
</evidence>
<evidence type="ECO:0000256" key="6">
    <source>
        <dbReference type="SAM" id="MobiDB-lite"/>
    </source>
</evidence>
<evidence type="ECO:0000313" key="8">
    <source>
        <dbReference type="EMBL" id="PWA62670.1"/>
    </source>
</evidence>
<keyword evidence="3" id="KW-0813">Transport</keyword>
<dbReference type="GO" id="GO:0070973">
    <property type="term" value="P:protein localization to endoplasmic reticulum exit site"/>
    <property type="evidence" value="ECO:0007669"/>
    <property type="project" value="TreeGrafter"/>
</dbReference>
<dbReference type="PANTHER" id="PTHR13402:SF6">
    <property type="entry name" value="SECRETORY 16, ISOFORM I"/>
    <property type="match status" value="1"/>
</dbReference>
<dbReference type="OrthoDB" id="1738894at2759"/>
<comment type="subcellular location">
    <subcellularLocation>
        <location evidence="1">Endoplasmic reticulum</location>
    </subcellularLocation>
</comment>
<feature type="domain" description="Sec16 Sec23-binding" evidence="7">
    <location>
        <begin position="101"/>
        <end position="235"/>
    </location>
</feature>
<gene>
    <name evidence="8" type="ORF">CTI12_AA361910</name>
</gene>
<dbReference type="GO" id="GO:0012507">
    <property type="term" value="C:ER to Golgi transport vesicle membrane"/>
    <property type="evidence" value="ECO:0007669"/>
    <property type="project" value="TreeGrafter"/>
</dbReference>
<dbReference type="Pfam" id="PF12931">
    <property type="entry name" value="TPR_Sec16"/>
    <property type="match status" value="1"/>
</dbReference>
<name>A0A2U1MN28_ARTAN</name>
<evidence type="ECO:0000256" key="3">
    <source>
        <dbReference type="ARBA" id="ARBA00022448"/>
    </source>
</evidence>
<dbReference type="PANTHER" id="PTHR13402">
    <property type="entry name" value="RGPR-RELATED"/>
    <property type="match status" value="1"/>
</dbReference>
<comment type="caution">
    <text evidence="8">The sequence shown here is derived from an EMBL/GenBank/DDBJ whole genome shotgun (WGS) entry which is preliminary data.</text>
</comment>
<keyword evidence="9" id="KW-1185">Reference proteome</keyword>
<evidence type="ECO:0000256" key="2">
    <source>
        <dbReference type="ARBA" id="ARBA00005927"/>
    </source>
</evidence>
<dbReference type="GO" id="GO:0007030">
    <property type="term" value="P:Golgi organization"/>
    <property type="evidence" value="ECO:0007669"/>
    <property type="project" value="TreeGrafter"/>
</dbReference>
<keyword evidence="4" id="KW-0256">Endoplasmic reticulum</keyword>
<dbReference type="InterPro" id="IPR024298">
    <property type="entry name" value="Sec16_Sec23-bd"/>
</dbReference>
<dbReference type="GO" id="GO:0070971">
    <property type="term" value="C:endoplasmic reticulum exit site"/>
    <property type="evidence" value="ECO:0007669"/>
    <property type="project" value="TreeGrafter"/>
</dbReference>
<feature type="compositionally biased region" description="Polar residues" evidence="6">
    <location>
        <begin position="286"/>
        <end position="311"/>
    </location>
</feature>
<proteinExistence type="inferred from homology"/>
<dbReference type="GO" id="GO:0016192">
    <property type="term" value="P:vesicle-mediated transport"/>
    <property type="evidence" value="ECO:0007669"/>
    <property type="project" value="UniProtKB-KW"/>
</dbReference>
<feature type="region of interest" description="Disordered" evidence="6">
    <location>
        <begin position="351"/>
        <end position="375"/>
    </location>
</feature>
<organism evidence="8 9">
    <name type="scientific">Artemisia annua</name>
    <name type="common">Sweet wormwood</name>
    <dbReference type="NCBI Taxonomy" id="35608"/>
    <lineage>
        <taxon>Eukaryota</taxon>
        <taxon>Viridiplantae</taxon>
        <taxon>Streptophyta</taxon>
        <taxon>Embryophyta</taxon>
        <taxon>Tracheophyta</taxon>
        <taxon>Spermatophyta</taxon>
        <taxon>Magnoliopsida</taxon>
        <taxon>eudicotyledons</taxon>
        <taxon>Gunneridae</taxon>
        <taxon>Pentapetalae</taxon>
        <taxon>asterids</taxon>
        <taxon>campanulids</taxon>
        <taxon>Asterales</taxon>
        <taxon>Asteraceae</taxon>
        <taxon>Asteroideae</taxon>
        <taxon>Anthemideae</taxon>
        <taxon>Artemisiinae</taxon>
        <taxon>Artemisia</taxon>
    </lineage>
</organism>
<evidence type="ECO:0000256" key="5">
    <source>
        <dbReference type="ARBA" id="ARBA00022892"/>
    </source>
</evidence>
<dbReference type="STRING" id="35608.A0A2U1MN28"/>
<sequence>MLNRWIDERITHPSDTDYKRDHVLKLLLSLLKVASQHYGKLRSPFGTDTTSKENDAPDVAVARLFASAKKSNAEYGNYGAFANCLQQLPSEGRTRAIAAEVQTLLVSGRKMEALYRAQEGQLWGLALVLAAQLGDQFVRMGSGCLLHFYADTVRQMALRHIVAGSPLRTLCLLIAGQPANVFSTDTMAEDGTAGGAQLGANTMLDNWEENLAMITANRTKDDELVLIHLGDSIPKDGFSFKTPSGQTGKIGETNKFYYDDKLKRWVEEGVDPPAEEAALAPPPTMGNYQNGTSYYGSRSSLKSEGSVSNGSSEYLSGNMSVGHTSGFPPLPATSSQFSARGKNVRARYVDTFNQGGGNPTKAFQSPSVTSTKPVPKTNPKFFVPMAAPSAEQPTDPYQQNIQQTTAVDDNNPPTSAHNYFQPPTYQSSIPRFASMDNITKGGMPSFPVHVITLSSLVKIIN</sequence>
<feature type="region of interest" description="Disordered" evidence="6">
    <location>
        <begin position="274"/>
        <end position="311"/>
    </location>
</feature>
<evidence type="ECO:0000313" key="9">
    <source>
        <dbReference type="Proteomes" id="UP000245207"/>
    </source>
</evidence>
<feature type="compositionally biased region" description="Polar residues" evidence="6">
    <location>
        <begin position="361"/>
        <end position="372"/>
    </location>
</feature>
<reference evidence="8 9" key="1">
    <citation type="journal article" date="2018" name="Mol. Plant">
        <title>The genome of Artemisia annua provides insight into the evolution of Asteraceae family and artemisinin biosynthesis.</title>
        <authorList>
            <person name="Shen Q."/>
            <person name="Zhang L."/>
            <person name="Liao Z."/>
            <person name="Wang S."/>
            <person name="Yan T."/>
            <person name="Shi P."/>
            <person name="Liu M."/>
            <person name="Fu X."/>
            <person name="Pan Q."/>
            <person name="Wang Y."/>
            <person name="Lv Z."/>
            <person name="Lu X."/>
            <person name="Zhang F."/>
            <person name="Jiang W."/>
            <person name="Ma Y."/>
            <person name="Chen M."/>
            <person name="Hao X."/>
            <person name="Li L."/>
            <person name="Tang Y."/>
            <person name="Lv G."/>
            <person name="Zhou Y."/>
            <person name="Sun X."/>
            <person name="Brodelius P.E."/>
            <person name="Rose J.K.C."/>
            <person name="Tang K."/>
        </authorList>
    </citation>
    <scope>NUCLEOTIDE SEQUENCE [LARGE SCALE GENOMIC DNA]</scope>
    <source>
        <strain evidence="9">cv. Huhao1</strain>
        <tissue evidence="8">Leaf</tissue>
    </source>
</reference>
<dbReference type="AlphaFoldDB" id="A0A2U1MN28"/>
<evidence type="ECO:0000256" key="4">
    <source>
        <dbReference type="ARBA" id="ARBA00022824"/>
    </source>
</evidence>
<dbReference type="Proteomes" id="UP000245207">
    <property type="component" value="Unassembled WGS sequence"/>
</dbReference>
<comment type="similarity">
    <text evidence="2">Belongs to the SEC16 family.</text>
</comment>
<evidence type="ECO:0000256" key="1">
    <source>
        <dbReference type="ARBA" id="ARBA00004240"/>
    </source>
</evidence>
<keyword evidence="5" id="KW-0931">ER-Golgi transport</keyword>
<dbReference type="EMBL" id="PKPP01004819">
    <property type="protein sequence ID" value="PWA62670.1"/>
    <property type="molecule type" value="Genomic_DNA"/>
</dbReference>
<protein>
    <submittedName>
        <fullName evidence="8">Ancestral coatomer element 1, Sec16/Sec31</fullName>
    </submittedName>
</protein>